<dbReference type="SUPFAM" id="SSF56300">
    <property type="entry name" value="Metallo-dependent phosphatases"/>
    <property type="match status" value="1"/>
</dbReference>
<reference evidence="1 2" key="1">
    <citation type="submission" date="2016-11" db="EMBL/GenBank/DDBJ databases">
        <title>Paenibacillus species isolates.</title>
        <authorList>
            <person name="Beno S.M."/>
        </authorList>
    </citation>
    <scope>NUCLEOTIDE SEQUENCE [LARGE SCALE GENOMIC DNA]</scope>
    <source>
        <strain evidence="1 2">FSL H7-0433</strain>
    </source>
</reference>
<dbReference type="InterPro" id="IPR029052">
    <property type="entry name" value="Metallo-depent_PP-like"/>
</dbReference>
<keyword evidence="2" id="KW-1185">Reference proteome</keyword>
<gene>
    <name evidence="1" type="ORF">BSO21_32610</name>
</gene>
<protein>
    <recommendedName>
        <fullName evidence="3">Calcineurin-like phosphoesterase domain-containing protein</fullName>
    </recommendedName>
</protein>
<dbReference type="Proteomes" id="UP000187158">
    <property type="component" value="Unassembled WGS sequence"/>
</dbReference>
<sequence>VYIVPGNHDLKRNKLTELLIDGIISNPEPKKAINELDQESLSQLVQGQKSFFKFYKDFLGEDYPEDSLHFVKKMDGFNIIHINACLVAAKKSMEGKILIGLDRLYQTLRTLPNDDSINIAIGHYGFDWTCTYSCIF</sequence>
<comment type="caution">
    <text evidence="1">The sequence shown here is derived from an EMBL/GenBank/DDBJ whole genome shotgun (WGS) entry which is preliminary data.</text>
</comment>
<organism evidence="1 2">
    <name type="scientific">Paenibacillus odorifer</name>
    <dbReference type="NCBI Taxonomy" id="189426"/>
    <lineage>
        <taxon>Bacteria</taxon>
        <taxon>Bacillati</taxon>
        <taxon>Bacillota</taxon>
        <taxon>Bacilli</taxon>
        <taxon>Bacillales</taxon>
        <taxon>Paenibacillaceae</taxon>
        <taxon>Paenibacillus</taxon>
    </lineage>
</organism>
<name>A0ABX3GE18_9BACL</name>
<feature type="non-terminal residue" evidence="1">
    <location>
        <position position="1"/>
    </location>
</feature>
<evidence type="ECO:0000313" key="1">
    <source>
        <dbReference type="EMBL" id="OMD01072.1"/>
    </source>
</evidence>
<accession>A0ABX3GE18</accession>
<evidence type="ECO:0000313" key="2">
    <source>
        <dbReference type="Proteomes" id="UP000187158"/>
    </source>
</evidence>
<evidence type="ECO:0008006" key="3">
    <source>
        <dbReference type="Google" id="ProtNLM"/>
    </source>
</evidence>
<proteinExistence type="predicted"/>
<dbReference type="EMBL" id="MPVP01000544">
    <property type="protein sequence ID" value="OMD01072.1"/>
    <property type="molecule type" value="Genomic_DNA"/>
</dbReference>